<dbReference type="PANTHER" id="PTHR37285:SF5">
    <property type="entry name" value="SPORE WALL MATURATION PROTEIN DIT1"/>
    <property type="match status" value="1"/>
</dbReference>
<dbReference type="Pfam" id="PF02668">
    <property type="entry name" value="TauD"/>
    <property type="match status" value="1"/>
</dbReference>
<dbReference type="PANTHER" id="PTHR37285">
    <property type="entry name" value="SPORE WALL MATURATION PROTEIN DIT1"/>
    <property type="match status" value="1"/>
</dbReference>
<reference evidence="3 4" key="1">
    <citation type="submission" date="2023-01" db="EMBL/GenBank/DDBJ databases">
        <title>Analysis of 21 Apiospora genomes using comparative genomics revels a genus with tremendous synthesis potential of carbohydrate active enzymes and secondary metabolites.</title>
        <authorList>
            <person name="Sorensen T."/>
        </authorList>
    </citation>
    <scope>NUCLEOTIDE SEQUENCE [LARGE SCALE GENOMIC DNA]</scope>
    <source>
        <strain evidence="3 4">CBS 117206</strain>
    </source>
</reference>
<dbReference type="Proteomes" id="UP001392437">
    <property type="component" value="Unassembled WGS sequence"/>
</dbReference>
<evidence type="ECO:0000313" key="4">
    <source>
        <dbReference type="Proteomes" id="UP001392437"/>
    </source>
</evidence>
<dbReference type="InterPro" id="IPR042098">
    <property type="entry name" value="TauD-like_sf"/>
</dbReference>
<evidence type="ECO:0000259" key="2">
    <source>
        <dbReference type="Pfam" id="PF02668"/>
    </source>
</evidence>
<keyword evidence="1" id="KW-0560">Oxidoreductase</keyword>
<dbReference type="AlphaFoldDB" id="A0AAW0QDS3"/>
<sequence>MSNTLTLTAPALLGDGPVLQPDASMGAPAKPAAAAPCRETASRILAVIERYRLLCPGQPSAESHAKFLEQIAARVAGGRAIRMCLPAFPFKSPNTATKVLGRLPDKAEEFALAHLHGMCAAIGDFYAPGARLTIISDGLVYNDLLGVSDRDVWTYGTALRALSAEKGFSKHIGFSRLKDLVASSADGDKTGQGYHHLGKFADVEDDEIVYVCNATRLRHCFLARFGDEQLDVAGRIKEDGDTCMTYRGYIRFLATDLLNVYPTGPGRSKGQFKRGIEYIAKQMLYRGDAFARAVKEKFADQLRLSIHPSTFENKISVNLLPTDTSFSTPWHCSIAFRLDGTTTTGHRERFENDDAWELVYEDGRPSFFRERSPLYSLLSSDAAKDDDEQTCISVTPIYPAGLLVRPVTTRDTSGSSGGSPGRRKNLKMALADVDARKLRGLAEHNSPVVLRGFAGATDRARFVAKAHELGAPTPWKFGLVLEVRDAGAANNGALNNVLSAEWMPWHYDGLFKTETRTDPVDGSEMVVSTPPRFQMFTSITTSPKDTGFTLFGSSSLVAKYLQSPGSQLPPLEELRALKWTVQTGGFGNLRLAGLPLFVDHPTTGRPCLRFHEPWPTSKTRFEPTSVAIDGREGEDSERICAGLSDLLHDRRVAYYHAWDKGDFIVSDNILAMHTRSDFTAGCDRELWRIHFD</sequence>
<dbReference type="Pfam" id="PF05141">
    <property type="entry name" value="DIT1_PvcA"/>
    <property type="match status" value="1"/>
</dbReference>
<gene>
    <name evidence="3" type="ORF">PG999_010210</name>
</gene>
<dbReference type="InterPro" id="IPR007817">
    <property type="entry name" value="Isocyanide_synthase_DIT1"/>
</dbReference>
<evidence type="ECO:0000256" key="1">
    <source>
        <dbReference type="ARBA" id="ARBA00023002"/>
    </source>
</evidence>
<comment type="caution">
    <text evidence="3">The sequence shown here is derived from an EMBL/GenBank/DDBJ whole genome shotgun (WGS) entry which is preliminary data.</text>
</comment>
<feature type="domain" description="TauD/TfdA-like" evidence="2">
    <location>
        <begin position="428"/>
        <end position="689"/>
    </location>
</feature>
<proteinExistence type="predicted"/>
<name>A0AAW0QDS3_9PEZI</name>
<dbReference type="SUPFAM" id="SSF51197">
    <property type="entry name" value="Clavaminate synthase-like"/>
    <property type="match status" value="1"/>
</dbReference>
<organism evidence="3 4">
    <name type="scientific">Apiospora kogelbergensis</name>
    <dbReference type="NCBI Taxonomy" id="1337665"/>
    <lineage>
        <taxon>Eukaryota</taxon>
        <taxon>Fungi</taxon>
        <taxon>Dikarya</taxon>
        <taxon>Ascomycota</taxon>
        <taxon>Pezizomycotina</taxon>
        <taxon>Sordariomycetes</taxon>
        <taxon>Xylariomycetidae</taxon>
        <taxon>Amphisphaeriales</taxon>
        <taxon>Apiosporaceae</taxon>
        <taxon>Apiospora</taxon>
    </lineage>
</organism>
<dbReference type="InterPro" id="IPR003819">
    <property type="entry name" value="TauD/TfdA-like"/>
</dbReference>
<dbReference type="EMBL" id="JAQQWP010000009">
    <property type="protein sequence ID" value="KAK8099836.1"/>
    <property type="molecule type" value="Genomic_DNA"/>
</dbReference>
<accession>A0AAW0QDS3</accession>
<dbReference type="Gene3D" id="3.60.130.10">
    <property type="entry name" value="Clavaminate synthase-like"/>
    <property type="match status" value="1"/>
</dbReference>
<keyword evidence="4" id="KW-1185">Reference proteome</keyword>
<evidence type="ECO:0000313" key="3">
    <source>
        <dbReference type="EMBL" id="KAK8099836.1"/>
    </source>
</evidence>
<dbReference type="GO" id="GO:0016491">
    <property type="term" value="F:oxidoreductase activity"/>
    <property type="evidence" value="ECO:0007669"/>
    <property type="project" value="UniProtKB-KW"/>
</dbReference>
<protein>
    <submittedName>
        <fullName evidence="3">Pyoverdine/dityrosine biosynthesis protein</fullName>
    </submittedName>
</protein>